<dbReference type="VEuPathDB" id="VectorBase:RPRC000805"/>
<dbReference type="EC" id="2.1.1.360" evidence="2 11"/>
<organism evidence="14 15">
    <name type="scientific">Rhodnius prolixus</name>
    <name type="common">Triatomid bug</name>
    <dbReference type="NCBI Taxonomy" id="13249"/>
    <lineage>
        <taxon>Eukaryota</taxon>
        <taxon>Metazoa</taxon>
        <taxon>Ecdysozoa</taxon>
        <taxon>Arthropoda</taxon>
        <taxon>Hexapoda</taxon>
        <taxon>Insecta</taxon>
        <taxon>Pterygota</taxon>
        <taxon>Neoptera</taxon>
        <taxon>Paraneoptera</taxon>
        <taxon>Hemiptera</taxon>
        <taxon>Heteroptera</taxon>
        <taxon>Panheteroptera</taxon>
        <taxon>Cimicomorpha</taxon>
        <taxon>Reduviidae</taxon>
        <taxon>Triatominae</taxon>
        <taxon>Rhodnius</taxon>
    </lineage>
</organism>
<dbReference type="eggNOG" id="KOG3924">
    <property type="taxonomic scope" value="Eukaryota"/>
</dbReference>
<feature type="compositionally biased region" description="Basic and acidic residues" evidence="13">
    <location>
        <begin position="457"/>
        <end position="467"/>
    </location>
</feature>
<feature type="compositionally biased region" description="Polar residues" evidence="13">
    <location>
        <begin position="340"/>
        <end position="350"/>
    </location>
</feature>
<evidence type="ECO:0000256" key="13">
    <source>
        <dbReference type="SAM" id="MobiDB-lite"/>
    </source>
</evidence>
<dbReference type="InterPro" id="IPR025789">
    <property type="entry name" value="DOT1_dom"/>
</dbReference>
<feature type="region of interest" description="Disordered" evidence="13">
    <location>
        <begin position="420"/>
        <end position="487"/>
    </location>
</feature>
<evidence type="ECO:0000313" key="14">
    <source>
        <dbReference type="EnsemblMetazoa" id="RPRC000805-PA"/>
    </source>
</evidence>
<dbReference type="GO" id="GO:0035097">
    <property type="term" value="C:histone methyltransferase complex"/>
    <property type="evidence" value="ECO:0007669"/>
    <property type="project" value="UniProtKB-ARBA"/>
</dbReference>
<keyword evidence="15" id="KW-1185">Reference proteome</keyword>
<keyword evidence="6 11" id="KW-0949">S-adenosyl-L-methionine</keyword>
<comment type="similarity">
    <text evidence="11">Belongs to the class I-like SAM-binding methyltransferase superfamily. DOT1 family.</text>
</comment>
<dbReference type="PANTHER" id="PTHR21451:SF0">
    <property type="entry name" value="HISTONE-LYSINE N-METHYLTRANSFERASE, H3 LYSINE-79 SPECIFIC"/>
    <property type="match status" value="1"/>
</dbReference>
<accession>T1H9V1</accession>
<dbReference type="GO" id="GO:0000077">
    <property type="term" value="P:DNA damage checkpoint signaling"/>
    <property type="evidence" value="ECO:0007669"/>
    <property type="project" value="TreeGrafter"/>
</dbReference>
<evidence type="ECO:0000256" key="7">
    <source>
        <dbReference type="ARBA" id="ARBA00022853"/>
    </source>
</evidence>
<comment type="subcellular location">
    <subcellularLocation>
        <location evidence="1 11">Nucleus</location>
    </subcellularLocation>
</comment>
<feature type="coiled-coil region" evidence="12">
    <location>
        <begin position="555"/>
        <end position="582"/>
    </location>
</feature>
<keyword evidence="4 11" id="KW-0489">Methyltransferase</keyword>
<comment type="miscellaneous">
    <text evidence="11">In contrast to other lysine histone methyltransferases, it does not contain a SET domain, suggesting the existence of another mechanism for methylation of lysine residues of histones.</text>
</comment>
<evidence type="ECO:0000256" key="2">
    <source>
        <dbReference type="ARBA" id="ARBA00012190"/>
    </source>
</evidence>
<reference evidence="14" key="1">
    <citation type="submission" date="2015-05" db="UniProtKB">
        <authorList>
            <consortium name="EnsemblMetazoa"/>
        </authorList>
    </citation>
    <scope>IDENTIFICATION</scope>
</reference>
<dbReference type="Gene3D" id="3.40.50.150">
    <property type="entry name" value="Vaccinia Virus protein VP39"/>
    <property type="match status" value="1"/>
</dbReference>
<protein>
    <recommendedName>
        <fullName evidence="3 11">Histone-lysine N-methyltransferase, H3 lysine-79 specific</fullName>
        <ecNumber evidence="2 11">2.1.1.360</ecNumber>
    </recommendedName>
    <alternativeName>
        <fullName evidence="9 11">Histone H3-K79 methyltransferase</fullName>
    </alternativeName>
</protein>
<dbReference type="Proteomes" id="UP000015103">
    <property type="component" value="Unassembled WGS sequence"/>
</dbReference>
<dbReference type="STRING" id="13249.T1H9V1"/>
<dbReference type="Gene3D" id="1.10.260.60">
    <property type="match status" value="1"/>
</dbReference>
<keyword evidence="8 11" id="KW-0539">Nucleus</keyword>
<evidence type="ECO:0000256" key="11">
    <source>
        <dbReference type="RuleBase" id="RU271113"/>
    </source>
</evidence>
<dbReference type="InterPro" id="IPR029063">
    <property type="entry name" value="SAM-dependent_MTases_sf"/>
</dbReference>
<keyword evidence="12" id="KW-0175">Coiled coil</keyword>
<evidence type="ECO:0000256" key="4">
    <source>
        <dbReference type="ARBA" id="ARBA00022603"/>
    </source>
</evidence>
<feature type="region of interest" description="Disordered" evidence="13">
    <location>
        <begin position="334"/>
        <end position="402"/>
    </location>
</feature>
<dbReference type="InterPro" id="IPR030445">
    <property type="entry name" value="H3-K79_meTrfase"/>
</dbReference>
<proteinExistence type="inferred from homology"/>
<dbReference type="AlphaFoldDB" id="T1H9V1"/>
<dbReference type="GO" id="GO:0032259">
    <property type="term" value="P:methylation"/>
    <property type="evidence" value="ECO:0007669"/>
    <property type="project" value="UniProtKB-KW"/>
</dbReference>
<evidence type="ECO:0000256" key="10">
    <source>
        <dbReference type="ARBA" id="ARBA00047770"/>
    </source>
</evidence>
<evidence type="ECO:0000256" key="6">
    <source>
        <dbReference type="ARBA" id="ARBA00022691"/>
    </source>
</evidence>
<dbReference type="HOGENOM" id="CLU_001460_2_0_1"/>
<dbReference type="PROSITE" id="PS51569">
    <property type="entry name" value="DOT1"/>
    <property type="match status" value="1"/>
</dbReference>
<dbReference type="EnsemblMetazoa" id="RPRC000805-RA">
    <property type="protein sequence ID" value="RPRC000805-PA"/>
    <property type="gene ID" value="RPRC000805"/>
</dbReference>
<dbReference type="InParanoid" id="T1H9V1"/>
<dbReference type="EMBL" id="ACPB03022227">
    <property type="status" value="NOT_ANNOTATED_CDS"/>
    <property type="molecule type" value="Genomic_DNA"/>
</dbReference>
<evidence type="ECO:0000256" key="12">
    <source>
        <dbReference type="SAM" id="Coils"/>
    </source>
</evidence>
<keyword evidence="5 11" id="KW-0808">Transferase</keyword>
<comment type="function">
    <text evidence="11">Histone methyltransferase that specifically trimethylates histone H3 to form H3K79me3. This methylation is required for telomere silencing and for the pachytene checkpoint during the meiotic cell cycle by allowing the recruitment of RAD9 to double strand breaks. Nucleosomes are preferred as substrate compared to free histone.</text>
</comment>
<dbReference type="Pfam" id="PF08123">
    <property type="entry name" value="DOT1"/>
    <property type="match status" value="1"/>
</dbReference>
<keyword evidence="7 11" id="KW-0156">Chromatin regulator</keyword>
<evidence type="ECO:0000256" key="5">
    <source>
        <dbReference type="ARBA" id="ARBA00022679"/>
    </source>
</evidence>
<dbReference type="PANTHER" id="PTHR21451">
    <property type="entry name" value="HISTONE H3 METHYLTRANSFERASE"/>
    <property type="match status" value="1"/>
</dbReference>
<evidence type="ECO:0000313" key="15">
    <source>
        <dbReference type="Proteomes" id="UP000015103"/>
    </source>
</evidence>
<name>T1H9V1_RHOPR</name>
<dbReference type="GO" id="GO:0140956">
    <property type="term" value="F:histone H3K79 trimethyltransferase activity"/>
    <property type="evidence" value="ECO:0007669"/>
    <property type="project" value="UniProtKB-EC"/>
</dbReference>
<dbReference type="OMA" id="CDQGTKS"/>
<evidence type="ECO:0000256" key="1">
    <source>
        <dbReference type="ARBA" id="ARBA00004123"/>
    </source>
</evidence>
<dbReference type="FunFam" id="3.40.50.150:FF:000033">
    <property type="entry name" value="Histone-lysine N-methyltransferase, H3 lysine-79 specific"/>
    <property type="match status" value="1"/>
</dbReference>
<evidence type="ECO:0000256" key="3">
    <source>
        <dbReference type="ARBA" id="ARBA00020987"/>
    </source>
</evidence>
<evidence type="ECO:0000256" key="8">
    <source>
        <dbReference type="ARBA" id="ARBA00023242"/>
    </source>
</evidence>
<comment type="catalytic activity">
    <reaction evidence="10 11">
        <text>L-lysyl(79)-[histone H3] + 3 S-adenosyl-L-methionine = N(6),N(6),N(6)-trimethyl-L-lysyl(79)-[histone H3] + 3 S-adenosyl-L-homocysteine + 3 H(+)</text>
        <dbReference type="Rhea" id="RHEA:60328"/>
        <dbReference type="Rhea" id="RHEA-COMP:15549"/>
        <dbReference type="Rhea" id="RHEA-COMP:15552"/>
        <dbReference type="ChEBI" id="CHEBI:15378"/>
        <dbReference type="ChEBI" id="CHEBI:29969"/>
        <dbReference type="ChEBI" id="CHEBI:57856"/>
        <dbReference type="ChEBI" id="CHEBI:59789"/>
        <dbReference type="ChEBI" id="CHEBI:61961"/>
        <dbReference type="EC" id="2.1.1.360"/>
    </reaction>
</comment>
<dbReference type="SUPFAM" id="SSF53335">
    <property type="entry name" value="S-adenosyl-L-methionine-dependent methyltransferases"/>
    <property type="match status" value="1"/>
</dbReference>
<feature type="compositionally biased region" description="Low complexity" evidence="13">
    <location>
        <begin position="422"/>
        <end position="454"/>
    </location>
</feature>
<dbReference type="GO" id="GO:0006281">
    <property type="term" value="P:DNA repair"/>
    <property type="evidence" value="ECO:0007669"/>
    <property type="project" value="TreeGrafter"/>
</dbReference>
<feature type="compositionally biased region" description="Basic residues" evidence="13">
    <location>
        <begin position="468"/>
        <end position="487"/>
    </location>
</feature>
<evidence type="ECO:0000256" key="9">
    <source>
        <dbReference type="ARBA" id="ARBA00029821"/>
    </source>
</evidence>
<sequence>MELKLHSPVGAEPIVYQWPLVIPGCNGRNGAAEIVETIRWVCEDFPELKLPMQKNILSNFDVNSFDSMRNLCEKFNRAVDSLVLLSKGTSLRQEYTSKYPSRGLLRHILQQVYTRAVFDPEKLNQYEPFSPEVYGETSFDLISNMIDQINVTKDDIFVDLGSGVGQVVLQMAAATPCKMSVGVEKAEVPSTYAEYMNENFRKWMDWYGKSYGDYLLIKGDFLTDEHRETITSASIVFVNNFAFGPTVDHKLKERFADLRDGTKIVSSKSFCPLNFRITDRNLSDIGTIMHVSEMQPIRGSVSWTDKPVSFYLHVIDRTKLERYFQRQKCPRNRIIDSGSDESNFSASVESSPPREITIEVVKNKKRNKEKESNKAIARRRKQEFNQPKSSSNNNSEYDEEPRVTTRRAWSEYIAKAFPTCQNSSGNSNKLNSSNDQNKNLSNNNNKKNNVKSNSPIRKKESSDERRGRPPLKAKPFKKEKPKKHIKIKGLDLLHNETILSTATQSKGPPPPGCIEEQLVSDVQPTERTDSLERLLDIYRNQFKAVVDLFSNKSYCDYLNEELAKERERNNRLLQQEALLQSEVSVLENVKDTLTKRRMRDLDLEETSTKADVLVKVQEELDKRNGLTNLFSTLAQSIEHAKEDNQKLVTKQGVILAGKRYNPNSPRTHKRIFQEILIANQRRNKLRTVSTSLQKEISGLEQDILDKVVHLCGTSTRFTSDLKRGRNNRDWRRLVTITGQGCDQGTKSETPLQGRNNRDWRRLVTITGQGCDQGTKSETPLQGRNNRDWRRLVTITGQGCVTKERKAKLLFKEETVEIGENL</sequence>